<sequence length="197" mass="21641">MTSRLYEVASDGEHREVPIRLPHVTYDDGLKGFITRWSWAGNDVLVGHAEITDGAGDEIIEERIYVFHMQEQALARLDLSALNLSDTASLEIASIGEDLEHLRVRLGDREFAVKADLKSPPRLLERPDPAPTSNMQAIGQQTPASARSTKQKPAPITTVEESPSSTRWPLVVVVAALGLLWVLLKKRKSKGSVLNGA</sequence>
<keyword evidence="2" id="KW-0472">Membrane</keyword>
<dbReference type="RefSeq" id="WP_184022057.1">
    <property type="nucleotide sequence ID" value="NZ_JACHFD010000033.1"/>
</dbReference>
<comment type="caution">
    <text evidence="3">The sequence shown here is derived from an EMBL/GenBank/DDBJ whole genome shotgun (WGS) entry which is preliminary data.</text>
</comment>
<gene>
    <name evidence="3" type="ORF">HNR46_004003</name>
</gene>
<feature type="compositionally biased region" description="Polar residues" evidence="1">
    <location>
        <begin position="131"/>
        <end position="148"/>
    </location>
</feature>
<organism evidence="3 4">
    <name type="scientific">Haloferula luteola</name>
    <dbReference type="NCBI Taxonomy" id="595692"/>
    <lineage>
        <taxon>Bacteria</taxon>
        <taxon>Pseudomonadati</taxon>
        <taxon>Verrucomicrobiota</taxon>
        <taxon>Verrucomicrobiia</taxon>
        <taxon>Verrucomicrobiales</taxon>
        <taxon>Verrucomicrobiaceae</taxon>
        <taxon>Haloferula</taxon>
    </lineage>
</organism>
<keyword evidence="4" id="KW-1185">Reference proteome</keyword>
<proteinExistence type="predicted"/>
<evidence type="ECO:0000256" key="1">
    <source>
        <dbReference type="SAM" id="MobiDB-lite"/>
    </source>
</evidence>
<reference evidence="3 4" key="1">
    <citation type="submission" date="2020-08" db="EMBL/GenBank/DDBJ databases">
        <title>Genomic Encyclopedia of Type Strains, Phase IV (KMG-IV): sequencing the most valuable type-strain genomes for metagenomic binning, comparative biology and taxonomic classification.</title>
        <authorList>
            <person name="Goeker M."/>
        </authorList>
    </citation>
    <scope>NUCLEOTIDE SEQUENCE [LARGE SCALE GENOMIC DNA]</scope>
    <source>
        <strain evidence="3 4">YC6886</strain>
    </source>
</reference>
<keyword evidence="2" id="KW-1133">Transmembrane helix</keyword>
<accession>A0A840V6Y9</accession>
<evidence type="ECO:0000256" key="2">
    <source>
        <dbReference type="SAM" id="Phobius"/>
    </source>
</evidence>
<dbReference type="Proteomes" id="UP000557717">
    <property type="component" value="Unassembled WGS sequence"/>
</dbReference>
<evidence type="ECO:0000313" key="3">
    <source>
        <dbReference type="EMBL" id="MBB5353742.1"/>
    </source>
</evidence>
<keyword evidence="2" id="KW-0812">Transmembrane</keyword>
<dbReference type="EMBL" id="JACHFD010000033">
    <property type="protein sequence ID" value="MBB5353742.1"/>
    <property type="molecule type" value="Genomic_DNA"/>
</dbReference>
<evidence type="ECO:0000313" key="4">
    <source>
        <dbReference type="Proteomes" id="UP000557717"/>
    </source>
</evidence>
<feature type="compositionally biased region" description="Basic and acidic residues" evidence="1">
    <location>
        <begin position="118"/>
        <end position="128"/>
    </location>
</feature>
<dbReference type="AlphaFoldDB" id="A0A840V6Y9"/>
<feature type="region of interest" description="Disordered" evidence="1">
    <location>
        <begin position="118"/>
        <end position="161"/>
    </location>
</feature>
<name>A0A840V6Y9_9BACT</name>
<feature type="transmembrane region" description="Helical" evidence="2">
    <location>
        <begin position="168"/>
        <end position="184"/>
    </location>
</feature>
<protein>
    <submittedName>
        <fullName evidence="3">Uncharacterized protein</fullName>
    </submittedName>
</protein>